<dbReference type="InterPro" id="IPR041588">
    <property type="entry name" value="Integrase_H2C2"/>
</dbReference>
<keyword evidence="7" id="KW-0695">RNA-directed DNA polymerase</keyword>
<sequence>MRFNARKVPFPKQQAVELEIERKVADGVWRGPLQTAEWATPIVPVFKGTGRPRLCGDYRITVNHVITPDHYPMPTVEDVFSTLCGGTVFSKIDLTQAYTQVPVDEATAKVLTVNTHKGLFSVHRLPFGVSAAPGIFQRLICDLLAGLDGVKVWLDDILVRGRTRQEHDALLHEVLTRLSAAGLRVHAEKCQFYMTSLDYLGFHLDAEGVTPLPDRVAAIANAPAPTNVSELRAFLGKLNFYDKFLPHRATVCEPLYRLLDKEAKWVWGDQQKDAYQRAKDMLCSSDLLVHYDLNKEVVVAADGSPVGVGGVISHICPPDDSERPIEYASRALSAAERNYSQLDIEALSIIFAVKKWHRYLAGRKFVILTDHQPLVWLFGRQKPMPQVLSPRVERWLITLGCYDYEIRHRPGKLHSNADALSRLVIPGTAPSDTPEPCGLFLMTGIGSPHLTWEQVAEHTAKDETLQRVLNWAREGWPSQDPGGEAGVYYKKRLEVSVSRGCLLWGERVIVPPSLRQAALRHLHAAHMGIVKSKSLARVLFWWPGLATQIEDMVARCPNCQATRAQPPALPVTPWPQPTGPWQRLHIDFAGPFYGKNFLVVVDAHTGWMDIGLVSGHTTEEAMRCLRTCFNYNGLPFTIVSDNGSAFTARKFREFCATRGIRQLFTAPRQPSSNGRAERMVRSGKEMLERQVLDGQDWQSRVDNVLDSLRSTPGEDGKSPNERLMGRQVRTALWLVRPKPEGLEPASQSVRFSPGDPVWFKKFGSKKWHAATVARQHGNRMSILDNGAVRHHNQLRRRAGAAAARRPTTSTANGGPTRATTTPGGSGGPRIIWSGSTGTADGGAPPPPPPPPPPGGDGPLRPPPPPPPFPPGNGGGQPEPPPPPPPPPSPPPFPPGNDGEGPGPSGGTGGSTARTSTPSGHGDGQPQPPPRGPDRGRGRGPHPGPSGRWSPEGRRRHSGGFRPGHRGHAGGDQHQGWGGAGRSPRGRDRSDDHGGARGRGYGGPGHPRPNGDHRGARGGSRGSDAQGGTGRGSSSARPERVTRNPCPRYT</sequence>
<evidence type="ECO:0000256" key="4">
    <source>
        <dbReference type="ARBA" id="ARBA00022722"/>
    </source>
</evidence>
<dbReference type="Gene3D" id="3.10.10.10">
    <property type="entry name" value="HIV Type 1 Reverse Transcriptase, subunit A, domain 1"/>
    <property type="match status" value="1"/>
</dbReference>
<feature type="domain" description="Integrase catalytic" evidence="10">
    <location>
        <begin position="576"/>
        <end position="727"/>
    </location>
</feature>
<dbReference type="GO" id="GO:0016787">
    <property type="term" value="F:hydrolase activity"/>
    <property type="evidence" value="ECO:0007669"/>
    <property type="project" value="UniProtKB-KW"/>
</dbReference>
<dbReference type="FunFam" id="3.30.70.270:FF:000023">
    <property type="entry name" value="Pol"/>
    <property type="match status" value="1"/>
</dbReference>
<protein>
    <recommendedName>
        <fullName evidence="1">RNA-directed DNA polymerase</fullName>
        <ecNumber evidence="1">2.7.7.49</ecNumber>
    </recommendedName>
</protein>
<evidence type="ECO:0000256" key="5">
    <source>
        <dbReference type="ARBA" id="ARBA00022759"/>
    </source>
</evidence>
<evidence type="ECO:0000256" key="2">
    <source>
        <dbReference type="ARBA" id="ARBA00022679"/>
    </source>
</evidence>
<dbReference type="AlphaFoldDB" id="A0AAV7XEZ8"/>
<keyword evidence="5" id="KW-0255">Endonuclease</keyword>
<keyword evidence="12" id="KW-1185">Reference proteome</keyword>
<dbReference type="FunFam" id="1.10.340.70:FF:000003">
    <property type="entry name" value="Protein CBG25708"/>
    <property type="match status" value="1"/>
</dbReference>
<dbReference type="InterPro" id="IPR012337">
    <property type="entry name" value="RNaseH-like_sf"/>
</dbReference>
<feature type="compositionally biased region" description="Pro residues" evidence="8">
    <location>
        <begin position="843"/>
        <end position="870"/>
    </location>
</feature>
<keyword evidence="6" id="KW-0378">Hydrolase</keyword>
<dbReference type="CDD" id="cd01647">
    <property type="entry name" value="RT_LTR"/>
    <property type="match status" value="1"/>
</dbReference>
<feature type="compositionally biased region" description="Low complexity" evidence="8">
    <location>
        <begin position="910"/>
        <end position="919"/>
    </location>
</feature>
<keyword evidence="3" id="KW-0548">Nucleotidyltransferase</keyword>
<proteinExistence type="predicted"/>
<dbReference type="SUPFAM" id="SSF53098">
    <property type="entry name" value="Ribonuclease H-like"/>
    <property type="match status" value="1"/>
</dbReference>
<dbReference type="PANTHER" id="PTHR37984">
    <property type="entry name" value="PROTEIN CBG26694"/>
    <property type="match status" value="1"/>
</dbReference>
<feature type="compositionally biased region" description="Basic residues" evidence="8">
    <location>
        <begin position="953"/>
        <end position="967"/>
    </location>
</feature>
<dbReference type="GO" id="GO:0004519">
    <property type="term" value="F:endonuclease activity"/>
    <property type="evidence" value="ECO:0007669"/>
    <property type="project" value="UniProtKB-KW"/>
</dbReference>
<feature type="compositionally biased region" description="Gly residues" evidence="8">
    <location>
        <begin position="1016"/>
        <end position="1030"/>
    </location>
</feature>
<evidence type="ECO:0000256" key="6">
    <source>
        <dbReference type="ARBA" id="ARBA00022801"/>
    </source>
</evidence>
<dbReference type="Gene3D" id="3.30.70.270">
    <property type="match status" value="2"/>
</dbReference>
<evidence type="ECO:0000256" key="1">
    <source>
        <dbReference type="ARBA" id="ARBA00012493"/>
    </source>
</evidence>
<accession>A0AAV7XEZ8</accession>
<dbReference type="InterPro" id="IPR041373">
    <property type="entry name" value="RT_RNaseH"/>
</dbReference>
<dbReference type="EC" id="2.7.7.49" evidence="1"/>
<evidence type="ECO:0000313" key="12">
    <source>
        <dbReference type="Proteomes" id="UP001075354"/>
    </source>
</evidence>
<evidence type="ECO:0000256" key="3">
    <source>
        <dbReference type="ARBA" id="ARBA00022695"/>
    </source>
</evidence>
<dbReference type="Pfam" id="PF00665">
    <property type="entry name" value="rve"/>
    <property type="match status" value="1"/>
</dbReference>
<evidence type="ECO:0000259" key="9">
    <source>
        <dbReference type="PROSITE" id="PS50878"/>
    </source>
</evidence>
<evidence type="ECO:0000259" key="10">
    <source>
        <dbReference type="PROSITE" id="PS50994"/>
    </source>
</evidence>
<dbReference type="PROSITE" id="PS50878">
    <property type="entry name" value="RT_POL"/>
    <property type="match status" value="1"/>
</dbReference>
<dbReference type="InterPro" id="IPR001584">
    <property type="entry name" value="Integrase_cat-core"/>
</dbReference>
<dbReference type="InterPro" id="IPR043128">
    <property type="entry name" value="Rev_trsase/Diguanyl_cyclase"/>
</dbReference>
<dbReference type="GO" id="GO:0003964">
    <property type="term" value="F:RNA-directed DNA polymerase activity"/>
    <property type="evidence" value="ECO:0007669"/>
    <property type="project" value="UniProtKB-KW"/>
</dbReference>
<evidence type="ECO:0000256" key="8">
    <source>
        <dbReference type="SAM" id="MobiDB-lite"/>
    </source>
</evidence>
<dbReference type="GO" id="GO:0003676">
    <property type="term" value="F:nucleic acid binding"/>
    <property type="evidence" value="ECO:0007669"/>
    <property type="project" value="InterPro"/>
</dbReference>
<dbReference type="InterPro" id="IPR036397">
    <property type="entry name" value="RNaseH_sf"/>
</dbReference>
<feature type="compositionally biased region" description="Low complexity" evidence="8">
    <location>
        <begin position="799"/>
        <end position="822"/>
    </location>
</feature>
<dbReference type="InterPro" id="IPR050951">
    <property type="entry name" value="Retrovirus_Pol_polyprotein"/>
</dbReference>
<dbReference type="PANTHER" id="PTHR37984:SF5">
    <property type="entry name" value="PROTEIN NYNRIN-LIKE"/>
    <property type="match status" value="1"/>
</dbReference>
<feature type="compositionally biased region" description="Pro residues" evidence="8">
    <location>
        <begin position="877"/>
        <end position="894"/>
    </location>
</feature>
<organism evidence="11 12">
    <name type="scientific">Megalurothrips usitatus</name>
    <name type="common">bean blossom thrips</name>
    <dbReference type="NCBI Taxonomy" id="439358"/>
    <lineage>
        <taxon>Eukaryota</taxon>
        <taxon>Metazoa</taxon>
        <taxon>Ecdysozoa</taxon>
        <taxon>Arthropoda</taxon>
        <taxon>Hexapoda</taxon>
        <taxon>Insecta</taxon>
        <taxon>Pterygota</taxon>
        <taxon>Neoptera</taxon>
        <taxon>Paraneoptera</taxon>
        <taxon>Thysanoptera</taxon>
        <taxon>Terebrantia</taxon>
        <taxon>Thripoidea</taxon>
        <taxon>Thripidae</taxon>
        <taxon>Megalurothrips</taxon>
    </lineage>
</organism>
<name>A0AAV7XEZ8_9NEOP</name>
<dbReference type="Gene3D" id="1.10.340.70">
    <property type="match status" value="1"/>
</dbReference>
<gene>
    <name evidence="11" type="ORF">ONE63_011078</name>
</gene>
<feature type="compositionally biased region" description="Gly residues" evidence="8">
    <location>
        <begin position="897"/>
        <end position="909"/>
    </location>
</feature>
<feature type="compositionally biased region" description="Basic and acidic residues" evidence="8">
    <location>
        <begin position="984"/>
        <end position="994"/>
    </location>
</feature>
<feature type="region of interest" description="Disordered" evidence="8">
    <location>
        <begin position="792"/>
        <end position="1049"/>
    </location>
</feature>
<dbReference type="PROSITE" id="PS50994">
    <property type="entry name" value="INTEGRASE"/>
    <property type="match status" value="1"/>
</dbReference>
<dbReference type="Proteomes" id="UP001075354">
    <property type="component" value="Chromosome 9"/>
</dbReference>
<evidence type="ECO:0000313" key="11">
    <source>
        <dbReference type="EMBL" id="KAJ1524592.1"/>
    </source>
</evidence>
<evidence type="ECO:0000256" key="7">
    <source>
        <dbReference type="ARBA" id="ARBA00022918"/>
    </source>
</evidence>
<keyword evidence="2" id="KW-0808">Transferase</keyword>
<dbReference type="InterPro" id="IPR000477">
    <property type="entry name" value="RT_dom"/>
</dbReference>
<dbReference type="GO" id="GO:0015074">
    <property type="term" value="P:DNA integration"/>
    <property type="evidence" value="ECO:0007669"/>
    <property type="project" value="InterPro"/>
</dbReference>
<dbReference type="SUPFAM" id="SSF56672">
    <property type="entry name" value="DNA/RNA polymerases"/>
    <property type="match status" value="1"/>
</dbReference>
<dbReference type="Pfam" id="PF17917">
    <property type="entry name" value="RT_RNaseH"/>
    <property type="match status" value="1"/>
</dbReference>
<dbReference type="Pfam" id="PF00078">
    <property type="entry name" value="RVT_1"/>
    <property type="match status" value="1"/>
</dbReference>
<dbReference type="GO" id="GO:0042575">
    <property type="term" value="C:DNA polymerase complex"/>
    <property type="evidence" value="ECO:0007669"/>
    <property type="project" value="UniProtKB-ARBA"/>
</dbReference>
<dbReference type="CDD" id="cd09274">
    <property type="entry name" value="RNase_HI_RT_Ty3"/>
    <property type="match status" value="1"/>
</dbReference>
<feature type="domain" description="Reverse transcriptase" evidence="9">
    <location>
        <begin position="1"/>
        <end position="204"/>
    </location>
</feature>
<dbReference type="InterPro" id="IPR043502">
    <property type="entry name" value="DNA/RNA_pol_sf"/>
</dbReference>
<dbReference type="EMBL" id="JAPTSV010000009">
    <property type="protein sequence ID" value="KAJ1524592.1"/>
    <property type="molecule type" value="Genomic_DNA"/>
</dbReference>
<comment type="caution">
    <text evidence="11">The sequence shown here is derived from an EMBL/GenBank/DDBJ whole genome shotgun (WGS) entry which is preliminary data.</text>
</comment>
<dbReference type="Pfam" id="PF17921">
    <property type="entry name" value="Integrase_H2C2"/>
    <property type="match status" value="1"/>
</dbReference>
<reference evidence="11" key="1">
    <citation type="submission" date="2022-12" db="EMBL/GenBank/DDBJ databases">
        <title>Chromosome-level genome assembly of the bean flower thrips Megalurothrips usitatus.</title>
        <authorList>
            <person name="Ma L."/>
            <person name="Liu Q."/>
            <person name="Li H."/>
            <person name="Cai W."/>
        </authorList>
    </citation>
    <scope>NUCLEOTIDE SEQUENCE</scope>
    <source>
        <strain evidence="11">Cailab_2022a</strain>
    </source>
</reference>
<keyword evidence="4" id="KW-0540">Nuclease</keyword>
<dbReference type="Gene3D" id="3.30.420.10">
    <property type="entry name" value="Ribonuclease H-like superfamily/Ribonuclease H"/>
    <property type="match status" value="1"/>
</dbReference>